<proteinExistence type="predicted"/>
<dbReference type="SUPFAM" id="SSF56436">
    <property type="entry name" value="C-type lectin-like"/>
    <property type="match status" value="1"/>
</dbReference>
<keyword evidence="2" id="KW-0449">Lipoprotein</keyword>
<dbReference type="Proteomes" id="UP000076586">
    <property type="component" value="Unassembled WGS sequence"/>
</dbReference>
<dbReference type="AlphaFoldDB" id="A0A161LTZ0"/>
<sequence>MNIRSMSTIGIIMASVAVLVSCGGGSSNKISTAFSNTTGWALNGKKGGLKINNRYHERIPPNMVLIEGGTFTMGRNAEQGAQTANSFQRRVTVNSFFMDQYEITNENWREYLEWTKQVLHNSPAIIEKAKPNVAVWREKLAYNEPYVENYFEHVAYRHYPVVGVTWEQAMDYCEWRTDRVNEKILMDNRKIQAPDLAAIKKSTDPTEVAAKYVFSTKKYYYTGYNNRNPKMKDTTKVEMADGILFPYFRLPTEAEWEYAAYGVIADQKFGEAENGHMYPWESTQMRSSSKKHQGAMMANFARGRGDLMGVRGNSDKNIIPGPVNSFYPNDYGLYNMAGNVNEWVLDVYRPLNDLDVEEYNPFRGNAYEPIHFYRQTEDAPDKTVVQYRVDSLGRLRHKIVREGKDIENYVNDVKNFKDGSLQASNNPDLWKDSTAAKRNMSTKQMYNPESDQLDILASKVSDYSRVYKGGSWKDRPYWLNPSTRRYLDQGKSANDIGFRCAMTRLGTPLKGR</sequence>
<dbReference type="InterPro" id="IPR016187">
    <property type="entry name" value="CTDL_fold"/>
</dbReference>
<dbReference type="OrthoDB" id="9768004at2"/>
<dbReference type="InterPro" id="IPR005532">
    <property type="entry name" value="SUMF_dom"/>
</dbReference>
<dbReference type="PANTHER" id="PTHR23150">
    <property type="entry name" value="SULFATASE MODIFYING FACTOR 1, 2"/>
    <property type="match status" value="1"/>
</dbReference>
<protein>
    <submittedName>
        <fullName evidence="2">Gliding motility-associated lipoprotein GldJ</fullName>
    </submittedName>
</protein>
<reference evidence="3" key="1">
    <citation type="submission" date="2016-04" db="EMBL/GenBank/DDBJ databases">
        <title>Draft genome sequence of Paludibacter jiangxiensis strain NM7.</title>
        <authorList>
            <person name="Qiu Y."/>
            <person name="Matsuura N."/>
            <person name="Ohashi A."/>
            <person name="Tourlousse M.D."/>
            <person name="Sekiguchi Y."/>
        </authorList>
    </citation>
    <scope>NUCLEOTIDE SEQUENCE [LARGE SCALE GENOMIC DNA]</scope>
    <source>
        <strain evidence="3">NM7</strain>
    </source>
</reference>
<dbReference type="GO" id="GO:0120147">
    <property type="term" value="F:formylglycine-generating oxidase activity"/>
    <property type="evidence" value="ECO:0007669"/>
    <property type="project" value="TreeGrafter"/>
</dbReference>
<gene>
    <name evidence="2" type="ORF">PJIAN_138</name>
</gene>
<keyword evidence="3" id="KW-1185">Reference proteome</keyword>
<dbReference type="EMBL" id="BDCR01000001">
    <property type="protein sequence ID" value="GAT61459.1"/>
    <property type="molecule type" value="Genomic_DNA"/>
</dbReference>
<accession>A0A161LTZ0</accession>
<reference evidence="3" key="2">
    <citation type="journal article" date="2017" name="Genome Announc.">
        <title>Draft genome sequence of Paludibacter jiangxiensis NM7(T), a propionate-producing fermentative bacterium.</title>
        <authorList>
            <person name="Qiu Y.-L."/>
            <person name="Tourlousse D.M."/>
            <person name="Matsuura N."/>
            <person name="Ohashi A."/>
            <person name="Sekiguchi Y."/>
        </authorList>
    </citation>
    <scope>NUCLEOTIDE SEQUENCE [LARGE SCALE GENOMIC DNA]</scope>
    <source>
        <strain evidence="3">NM7</strain>
    </source>
</reference>
<organism evidence="2 3">
    <name type="scientific">Paludibacter jiangxiensis</name>
    <dbReference type="NCBI Taxonomy" id="681398"/>
    <lineage>
        <taxon>Bacteria</taxon>
        <taxon>Pseudomonadati</taxon>
        <taxon>Bacteroidota</taxon>
        <taxon>Bacteroidia</taxon>
        <taxon>Bacteroidales</taxon>
        <taxon>Paludibacteraceae</taxon>
        <taxon>Paludibacter</taxon>
    </lineage>
</organism>
<dbReference type="Gene3D" id="3.90.1580.10">
    <property type="entry name" value="paralog of FGE (formylglycine-generating enzyme)"/>
    <property type="match status" value="1"/>
</dbReference>
<dbReference type="STRING" id="681398.PJIAN_138"/>
<feature type="domain" description="Sulfatase-modifying factor enzyme-like" evidence="1">
    <location>
        <begin position="61"/>
        <end position="357"/>
    </location>
</feature>
<evidence type="ECO:0000259" key="1">
    <source>
        <dbReference type="Pfam" id="PF03781"/>
    </source>
</evidence>
<dbReference type="PANTHER" id="PTHR23150:SF19">
    <property type="entry name" value="FORMYLGLYCINE-GENERATING ENZYME"/>
    <property type="match status" value="1"/>
</dbReference>
<evidence type="ECO:0000313" key="3">
    <source>
        <dbReference type="Proteomes" id="UP000076586"/>
    </source>
</evidence>
<dbReference type="InterPro" id="IPR042095">
    <property type="entry name" value="SUMF_sf"/>
</dbReference>
<evidence type="ECO:0000313" key="2">
    <source>
        <dbReference type="EMBL" id="GAT61459.1"/>
    </source>
</evidence>
<dbReference type="RefSeq" id="WP_084252188.1">
    <property type="nucleotide sequence ID" value="NZ_BDCR01000001.1"/>
</dbReference>
<comment type="caution">
    <text evidence="2">The sequence shown here is derived from an EMBL/GenBank/DDBJ whole genome shotgun (WGS) entry which is preliminary data.</text>
</comment>
<dbReference type="Pfam" id="PF03781">
    <property type="entry name" value="FGE-sulfatase"/>
    <property type="match status" value="1"/>
</dbReference>
<dbReference type="InterPro" id="IPR051043">
    <property type="entry name" value="Sulfatase_Mod_Factor_Kinase"/>
</dbReference>
<name>A0A161LTZ0_9BACT</name>
<dbReference type="PROSITE" id="PS51257">
    <property type="entry name" value="PROKAR_LIPOPROTEIN"/>
    <property type="match status" value="1"/>
</dbReference>